<evidence type="ECO:0000313" key="9">
    <source>
        <dbReference type="EMBL" id="BAQ98486.1"/>
    </source>
</evidence>
<evidence type="ECO:0000256" key="1">
    <source>
        <dbReference type="ARBA" id="ARBA00004651"/>
    </source>
</evidence>
<gene>
    <name evidence="9" type="ORF">BBBF_1279</name>
</gene>
<keyword evidence="5 7" id="KW-0472">Membrane</keyword>
<feature type="transmembrane region" description="Helical" evidence="7">
    <location>
        <begin position="396"/>
        <end position="416"/>
    </location>
</feature>
<evidence type="ECO:0000256" key="5">
    <source>
        <dbReference type="ARBA" id="ARBA00023136"/>
    </source>
</evidence>
<dbReference type="EMBL" id="AP012323">
    <property type="protein sequence ID" value="BAQ98486.1"/>
    <property type="molecule type" value="Genomic_DNA"/>
</dbReference>
<evidence type="ECO:0000256" key="3">
    <source>
        <dbReference type="ARBA" id="ARBA00022692"/>
    </source>
</evidence>
<name>A0ABM7ESV3_BIFBI</name>
<dbReference type="Proteomes" id="UP000035063">
    <property type="component" value="Chromosome"/>
</dbReference>
<dbReference type="PANTHER" id="PTHR23513:SF6">
    <property type="entry name" value="MAJOR FACILITATOR SUPERFAMILY ASSOCIATED DOMAIN-CONTAINING PROTEIN"/>
    <property type="match status" value="1"/>
</dbReference>
<dbReference type="CDD" id="cd06173">
    <property type="entry name" value="MFS_MefA_like"/>
    <property type="match status" value="1"/>
</dbReference>
<feature type="transmembrane region" description="Helical" evidence="7">
    <location>
        <begin position="310"/>
        <end position="327"/>
    </location>
</feature>
<feature type="transmembrane region" description="Helical" evidence="7">
    <location>
        <begin position="246"/>
        <end position="268"/>
    </location>
</feature>
<dbReference type="InterPro" id="IPR036259">
    <property type="entry name" value="MFS_trans_sf"/>
</dbReference>
<feature type="domain" description="Major facilitator superfamily (MFS) profile" evidence="8">
    <location>
        <begin position="244"/>
        <end position="436"/>
    </location>
</feature>
<evidence type="ECO:0000256" key="7">
    <source>
        <dbReference type="SAM" id="Phobius"/>
    </source>
</evidence>
<reference evidence="9 10" key="1">
    <citation type="submission" date="2012-02" db="EMBL/GenBank/DDBJ databases">
        <title>Complete genome sequence of Bifidobacterium bifidum JCM 1255.</title>
        <authorList>
            <person name="Toh H."/>
            <person name="Oshima K."/>
            <person name="Morita H."/>
            <person name="Hattori M."/>
        </authorList>
    </citation>
    <scope>NUCLEOTIDE SEQUENCE [LARGE SCALE GENOMIC DNA]</scope>
    <source>
        <strain evidence="9 10">JCM 1255</strain>
    </source>
</reference>
<dbReference type="InterPro" id="IPR020846">
    <property type="entry name" value="MFS_dom"/>
</dbReference>
<feature type="transmembrane region" description="Helical" evidence="7">
    <location>
        <begin position="177"/>
        <end position="196"/>
    </location>
</feature>
<keyword evidence="3 7" id="KW-0812">Transmembrane</keyword>
<comment type="subcellular location">
    <subcellularLocation>
        <location evidence="1">Cell membrane</location>
        <topology evidence="1">Multi-pass membrane protein</topology>
    </subcellularLocation>
</comment>
<keyword evidence="4 7" id="KW-1133">Transmembrane helix</keyword>
<feature type="region of interest" description="Disordered" evidence="6">
    <location>
        <begin position="201"/>
        <end position="229"/>
    </location>
</feature>
<evidence type="ECO:0000256" key="4">
    <source>
        <dbReference type="ARBA" id="ARBA00022989"/>
    </source>
</evidence>
<feature type="transmembrane region" description="Helical" evidence="7">
    <location>
        <begin position="23"/>
        <end position="48"/>
    </location>
</feature>
<dbReference type="RefSeq" id="WP_172675002.1">
    <property type="nucleotide sequence ID" value="NZ_AP012323.1"/>
</dbReference>
<evidence type="ECO:0000256" key="6">
    <source>
        <dbReference type="SAM" id="MobiDB-lite"/>
    </source>
</evidence>
<dbReference type="Pfam" id="PF07690">
    <property type="entry name" value="MFS_1"/>
    <property type="match status" value="1"/>
</dbReference>
<feature type="transmembrane region" description="Helical" evidence="7">
    <location>
        <begin position="333"/>
        <end position="356"/>
    </location>
</feature>
<dbReference type="Gene3D" id="1.20.1250.20">
    <property type="entry name" value="MFS general substrate transporter like domains"/>
    <property type="match status" value="1"/>
</dbReference>
<evidence type="ECO:0000259" key="8">
    <source>
        <dbReference type="PROSITE" id="PS50850"/>
    </source>
</evidence>
<feature type="transmembrane region" description="Helical" evidence="7">
    <location>
        <begin position="368"/>
        <end position="390"/>
    </location>
</feature>
<dbReference type="SUPFAM" id="SSF103473">
    <property type="entry name" value="MFS general substrate transporter"/>
    <property type="match status" value="1"/>
</dbReference>
<dbReference type="PROSITE" id="PS50850">
    <property type="entry name" value="MFS"/>
    <property type="match status" value="1"/>
</dbReference>
<accession>A0ABM7ESV3</accession>
<reference evidence="10" key="2">
    <citation type="journal article" date="2015" name="J. Biotechnol.">
        <title>Complete genome sequence of Bifidobacterium bifidum JCM 1255(T) isolated from feces of a breast-fed infant.</title>
        <authorList>
            <person name="Morita H."/>
            <person name="Toh H."/>
            <person name="Oshima K."/>
            <person name="Nakano A."/>
            <person name="Shindo C."/>
            <person name="Komiya K."/>
            <person name="Arakawa K."/>
            <person name="Suda W."/>
            <person name="Honda K."/>
            <person name="Hattori M."/>
        </authorList>
    </citation>
    <scope>NUCLEOTIDE SEQUENCE [LARGE SCALE GENOMIC DNA]</scope>
    <source>
        <strain evidence="10">JCM 1255</strain>
    </source>
</reference>
<evidence type="ECO:0000256" key="2">
    <source>
        <dbReference type="ARBA" id="ARBA00022475"/>
    </source>
</evidence>
<feature type="transmembrane region" description="Helical" evidence="7">
    <location>
        <begin position="280"/>
        <end position="298"/>
    </location>
</feature>
<sequence length="436" mass="46425">MTEKRQEKESTISPWRVRDYRSWFVADTASALGTTIGGFAFTLVAYAVSHDVTTAGMVGTVFALCEGLGTLPGGHLSDRIDRKKLMIVCGLISAATLCVMTLALVAKMMSAPLLFLFAIVRGLTSGVFSNVSNIILPQIVTGNQLVQAYSANESRDACIQLFSKPLSGFLYGLGPEIPFLISAVLYALMSVATPLIRSDLRPKNDASPSDSDDSTKKTPRNHIGGSSSHSSLIEGFAWYTRWPQAVSVFSSVLLLNCVLTLMVSIVILNQQMLNIPGWQIGLISTGSGVGLLSGSFLTTPLANRLTGGRTVQVSFIIIMVGCALQPLTQNTYLLAGCMAIMNLMVVPANSVLGAYASLIIPNDLRGRVFSVFSLFNITLASLASGIAGIMLSSLGYMIAAATTAAIMTGTVLLAFMSNGIREIPDKAAFSNLEPWR</sequence>
<dbReference type="InterPro" id="IPR011701">
    <property type="entry name" value="MFS"/>
</dbReference>
<dbReference type="PANTHER" id="PTHR23513">
    <property type="entry name" value="INTEGRAL MEMBRANE EFFLUX PROTEIN-RELATED"/>
    <property type="match status" value="1"/>
</dbReference>
<evidence type="ECO:0000313" key="10">
    <source>
        <dbReference type="Proteomes" id="UP000035063"/>
    </source>
</evidence>
<keyword evidence="10" id="KW-1185">Reference proteome</keyword>
<proteinExistence type="predicted"/>
<feature type="transmembrane region" description="Helical" evidence="7">
    <location>
        <begin position="85"/>
        <end position="106"/>
    </location>
</feature>
<organism evidence="9 10">
    <name type="scientific">Bifidobacterium bifidum ATCC 29521 = JCM 1255 = DSM 20456</name>
    <dbReference type="NCBI Taxonomy" id="500634"/>
    <lineage>
        <taxon>Bacteria</taxon>
        <taxon>Bacillati</taxon>
        <taxon>Actinomycetota</taxon>
        <taxon>Actinomycetes</taxon>
        <taxon>Bifidobacteriales</taxon>
        <taxon>Bifidobacteriaceae</taxon>
        <taxon>Bifidobacterium</taxon>
    </lineage>
</organism>
<keyword evidence="2" id="KW-1003">Cell membrane</keyword>
<feature type="transmembrane region" description="Helical" evidence="7">
    <location>
        <begin position="54"/>
        <end position="73"/>
    </location>
</feature>
<protein>
    <submittedName>
        <fullName evidence="9">Transport protein</fullName>
    </submittedName>
</protein>